<dbReference type="Gene3D" id="3.40.50.1440">
    <property type="entry name" value="Tubulin/FtsZ, GTPase domain"/>
    <property type="match status" value="1"/>
</dbReference>
<dbReference type="GO" id="GO:0005525">
    <property type="term" value="F:GTP binding"/>
    <property type="evidence" value="ECO:0007669"/>
    <property type="project" value="UniProtKB-UniRule"/>
</dbReference>
<feature type="domain" description="Tubulin/FtsZ GTPase" evidence="8">
    <location>
        <begin position="13"/>
        <end position="205"/>
    </location>
</feature>
<dbReference type="InterPro" id="IPR045061">
    <property type="entry name" value="FtsZ/CetZ"/>
</dbReference>
<dbReference type="InterPro" id="IPR000158">
    <property type="entry name" value="Cell_div_FtsZ"/>
</dbReference>
<evidence type="ECO:0000256" key="2">
    <source>
        <dbReference type="ARBA" id="ARBA00022741"/>
    </source>
</evidence>
<dbReference type="SMART" id="SM00865">
    <property type="entry name" value="Tubulin_C"/>
    <property type="match status" value="1"/>
</dbReference>
<protein>
    <recommendedName>
        <fullName evidence="4 5">Cell division protein FtsZ</fullName>
    </recommendedName>
</protein>
<comment type="caution">
    <text evidence="10">The sequence shown here is derived from an EMBL/GenBank/DDBJ whole genome shotgun (WGS) entry which is preliminary data.</text>
</comment>
<proteinExistence type="inferred from homology"/>
<evidence type="ECO:0000256" key="5">
    <source>
        <dbReference type="NCBIfam" id="TIGR00065"/>
    </source>
</evidence>
<keyword evidence="4 6" id="KW-0717">Septation</keyword>
<keyword evidence="4 6" id="KW-0131">Cell cycle</keyword>
<feature type="binding site" evidence="4">
    <location>
        <begin position="108"/>
        <end position="110"/>
    </location>
    <ligand>
        <name>GTP</name>
        <dbReference type="ChEBI" id="CHEBI:37565"/>
    </ligand>
</feature>
<dbReference type="GO" id="GO:0032153">
    <property type="term" value="C:cell division site"/>
    <property type="evidence" value="ECO:0007669"/>
    <property type="project" value="UniProtKB-UniRule"/>
</dbReference>
<dbReference type="NCBIfam" id="TIGR00065">
    <property type="entry name" value="ftsZ"/>
    <property type="match status" value="1"/>
</dbReference>
<dbReference type="CDD" id="cd02201">
    <property type="entry name" value="FtsZ_type1"/>
    <property type="match status" value="1"/>
</dbReference>
<dbReference type="HAMAP" id="MF_00909">
    <property type="entry name" value="FtsZ"/>
    <property type="match status" value="1"/>
</dbReference>
<dbReference type="SMART" id="SM00864">
    <property type="entry name" value="Tubulin"/>
    <property type="match status" value="1"/>
</dbReference>
<dbReference type="Pfam" id="PF12327">
    <property type="entry name" value="FtsZ_C"/>
    <property type="match status" value="1"/>
</dbReference>
<dbReference type="AlphaFoldDB" id="A0A7J0BIK8"/>
<dbReference type="InterPro" id="IPR024757">
    <property type="entry name" value="FtsZ_C"/>
</dbReference>
<dbReference type="InterPro" id="IPR036525">
    <property type="entry name" value="Tubulin/FtsZ_GTPase_sf"/>
</dbReference>
<accession>A0A7J0BIK8</accession>
<dbReference type="EMBL" id="BLVO01000012">
    <property type="protein sequence ID" value="GFM32924.1"/>
    <property type="molecule type" value="Genomic_DNA"/>
</dbReference>
<keyword evidence="2 4" id="KW-0547">Nucleotide-binding</keyword>
<keyword evidence="4" id="KW-0963">Cytoplasm</keyword>
<comment type="subunit">
    <text evidence="4">Homodimer. Polymerizes to form a dynamic ring structure in a strictly GTP-dependent manner. Interacts directly with several other division proteins.</text>
</comment>
<feature type="region of interest" description="Disordered" evidence="7">
    <location>
        <begin position="320"/>
        <end position="361"/>
    </location>
</feature>
<dbReference type="PRINTS" id="PR00423">
    <property type="entry name" value="CELLDVISFTSZ"/>
</dbReference>
<reference evidence="10 11" key="1">
    <citation type="submission" date="2020-05" db="EMBL/GenBank/DDBJ databases">
        <title>Draft genome sequence of Desulfovibrio sp. strain HN2T.</title>
        <authorList>
            <person name="Ueno A."/>
            <person name="Tamazawa S."/>
            <person name="Tamamura S."/>
            <person name="Murakami T."/>
            <person name="Kiyama T."/>
            <person name="Inomata H."/>
            <person name="Amano Y."/>
            <person name="Miyakawa K."/>
            <person name="Tamaki H."/>
            <person name="Naganuma T."/>
            <person name="Kaneko K."/>
        </authorList>
    </citation>
    <scope>NUCLEOTIDE SEQUENCE [LARGE SCALE GENOMIC DNA]</scope>
    <source>
        <strain evidence="10 11">HN2</strain>
    </source>
</reference>
<dbReference type="GO" id="GO:0043093">
    <property type="term" value="P:FtsZ-dependent cytokinesis"/>
    <property type="evidence" value="ECO:0007669"/>
    <property type="project" value="UniProtKB-UniRule"/>
</dbReference>
<feature type="compositionally biased region" description="Low complexity" evidence="7">
    <location>
        <begin position="346"/>
        <end position="361"/>
    </location>
</feature>
<dbReference type="PROSITE" id="PS01135">
    <property type="entry name" value="FTSZ_2"/>
    <property type="match status" value="1"/>
</dbReference>
<dbReference type="InterPro" id="IPR020805">
    <property type="entry name" value="Cell_div_FtsZ_CS"/>
</dbReference>
<dbReference type="SUPFAM" id="SSF55307">
    <property type="entry name" value="Tubulin C-terminal domain-like"/>
    <property type="match status" value="1"/>
</dbReference>
<dbReference type="FunFam" id="3.40.50.1440:FF:000001">
    <property type="entry name" value="Cell division protein FtsZ"/>
    <property type="match status" value="1"/>
</dbReference>
<evidence type="ECO:0000259" key="8">
    <source>
        <dbReference type="SMART" id="SM00864"/>
    </source>
</evidence>
<dbReference type="RefSeq" id="WP_174404581.1">
    <property type="nucleotide sequence ID" value="NZ_BLVO01000012.1"/>
</dbReference>
<dbReference type="Gene3D" id="3.30.1330.20">
    <property type="entry name" value="Tubulin/FtsZ, C-terminal domain"/>
    <property type="match status" value="1"/>
</dbReference>
<evidence type="ECO:0000313" key="11">
    <source>
        <dbReference type="Proteomes" id="UP000503840"/>
    </source>
</evidence>
<evidence type="ECO:0000256" key="1">
    <source>
        <dbReference type="ARBA" id="ARBA00009690"/>
    </source>
</evidence>
<comment type="similarity">
    <text evidence="1 4 6">Belongs to the FtsZ family.</text>
</comment>
<evidence type="ECO:0000313" key="10">
    <source>
        <dbReference type="EMBL" id="GFM32924.1"/>
    </source>
</evidence>
<gene>
    <name evidence="4 10" type="primary">ftsZ</name>
    <name evidence="10" type="ORF">DSM101010T_12890</name>
</gene>
<organism evidence="10 11">
    <name type="scientific">Desulfovibrio subterraneus</name>
    <dbReference type="NCBI Taxonomy" id="2718620"/>
    <lineage>
        <taxon>Bacteria</taxon>
        <taxon>Pseudomonadati</taxon>
        <taxon>Thermodesulfobacteriota</taxon>
        <taxon>Desulfovibrionia</taxon>
        <taxon>Desulfovibrionales</taxon>
        <taxon>Desulfovibrionaceae</taxon>
        <taxon>Desulfovibrio</taxon>
    </lineage>
</organism>
<dbReference type="PROSITE" id="PS01134">
    <property type="entry name" value="FTSZ_1"/>
    <property type="match status" value="1"/>
</dbReference>
<evidence type="ECO:0000256" key="4">
    <source>
        <dbReference type="HAMAP-Rule" id="MF_00909"/>
    </source>
</evidence>
<keyword evidence="4 6" id="KW-0132">Cell division</keyword>
<dbReference type="InterPro" id="IPR018316">
    <property type="entry name" value="Tubulin/FtsZ_2-layer-sand-dom"/>
</dbReference>
<keyword evidence="3 4" id="KW-0342">GTP-binding</keyword>
<dbReference type="GO" id="GO:0003924">
    <property type="term" value="F:GTPase activity"/>
    <property type="evidence" value="ECO:0007669"/>
    <property type="project" value="UniProtKB-UniRule"/>
</dbReference>
<dbReference type="InterPro" id="IPR037103">
    <property type="entry name" value="Tubulin/FtsZ-like_C"/>
</dbReference>
<feature type="binding site" evidence="4">
    <location>
        <position position="187"/>
    </location>
    <ligand>
        <name>GTP</name>
        <dbReference type="ChEBI" id="CHEBI:37565"/>
    </ligand>
</feature>
<feature type="compositionally biased region" description="Polar residues" evidence="7">
    <location>
        <begin position="321"/>
        <end position="331"/>
    </location>
</feature>
<dbReference type="PANTHER" id="PTHR30314">
    <property type="entry name" value="CELL DIVISION PROTEIN FTSZ-RELATED"/>
    <property type="match status" value="1"/>
</dbReference>
<dbReference type="SUPFAM" id="SSF52490">
    <property type="entry name" value="Tubulin nucleotide-binding domain-like"/>
    <property type="match status" value="1"/>
</dbReference>
<evidence type="ECO:0000256" key="3">
    <source>
        <dbReference type="ARBA" id="ARBA00023134"/>
    </source>
</evidence>
<dbReference type="GO" id="GO:0000917">
    <property type="term" value="P:division septum assembly"/>
    <property type="evidence" value="ECO:0007669"/>
    <property type="project" value="UniProtKB-KW"/>
</dbReference>
<dbReference type="InterPro" id="IPR003008">
    <property type="entry name" value="Tubulin_FtsZ_GTPase"/>
</dbReference>
<dbReference type="InterPro" id="IPR008280">
    <property type="entry name" value="Tub_FtsZ_C"/>
</dbReference>
<evidence type="ECO:0000256" key="7">
    <source>
        <dbReference type="SAM" id="MobiDB-lite"/>
    </source>
</evidence>
<feature type="binding site" evidence="4">
    <location>
        <position position="143"/>
    </location>
    <ligand>
        <name>GTP</name>
        <dbReference type="ChEBI" id="CHEBI:37565"/>
    </ligand>
</feature>
<comment type="subcellular location">
    <subcellularLocation>
        <location evidence="4">Cytoplasm</location>
    </subcellularLocation>
    <text evidence="4">Assembles at midcell at the inner surface of the cytoplasmic membrane.</text>
</comment>
<dbReference type="GO" id="GO:0005737">
    <property type="term" value="C:cytoplasm"/>
    <property type="evidence" value="ECO:0007669"/>
    <property type="project" value="UniProtKB-SubCell"/>
</dbReference>
<feature type="domain" description="Tubulin/FtsZ 2-layer sandwich" evidence="9">
    <location>
        <begin position="207"/>
        <end position="325"/>
    </location>
</feature>
<dbReference type="GO" id="GO:0051258">
    <property type="term" value="P:protein polymerization"/>
    <property type="evidence" value="ECO:0007669"/>
    <property type="project" value="UniProtKB-UniRule"/>
</dbReference>
<feature type="binding site" evidence="4">
    <location>
        <begin position="21"/>
        <end position="25"/>
    </location>
    <ligand>
        <name>GTP</name>
        <dbReference type="ChEBI" id="CHEBI:37565"/>
    </ligand>
</feature>
<keyword evidence="11" id="KW-1185">Reference proteome</keyword>
<feature type="binding site" evidence="4">
    <location>
        <position position="139"/>
    </location>
    <ligand>
        <name>GTP</name>
        <dbReference type="ChEBI" id="CHEBI:37565"/>
    </ligand>
</feature>
<sequence>MEFMEIENDSMAKIKVIGVGGGGGNAVNNMISSVLRGVTFITANTDVQALNNSQAEYKIQLGDKLTKGLGAGANPAVGRDAALESIEQIRAAIGEADMVFVTAGMGGGTGTGAAPVIAQVAKEMGALTVGVVTKPFFFEGKKRLEAAEAGIEEFRQHVDSLITIPNDRLLSLAAKKATFVEMLKKADEILYFAVKGISDLIMVPGLINLDFADVKAVMGESGLAMMGAGSATGEARAREAAMKAITSPLLEDVSIDGARGVLMNITCSSDLTIEEVSEAAGAIQEAAHEEARIFFGTVFDDNIGDEMRITVIATGIDTSRAETQGSGSRTMVSGGGSKVTPMRNSAPKAAPAPRAQQIQPQVATRPAQPAAQPMGHSMGHSAGQAMAPQARRAQEVITRPAPARGLGNFSEEDRNIPAYLRRQGQVAQTAQQAANVHNPGEDDFVFDEDEFEIPSFIRKQAD</sequence>
<evidence type="ECO:0000259" key="9">
    <source>
        <dbReference type="SMART" id="SM00865"/>
    </source>
</evidence>
<evidence type="ECO:0000256" key="6">
    <source>
        <dbReference type="RuleBase" id="RU000631"/>
    </source>
</evidence>
<comment type="function">
    <text evidence="4 6">Essential cell division protein that forms a contractile ring structure (Z ring) at the future cell division site. The regulation of the ring assembly controls the timing and the location of cell division. One of the functions of the FtsZ ring is to recruit other cell division proteins to the septum to produce a new cell wall between the dividing cells. Binds GTP and shows GTPase activity.</text>
</comment>
<dbReference type="Pfam" id="PF00091">
    <property type="entry name" value="Tubulin"/>
    <property type="match status" value="1"/>
</dbReference>
<name>A0A7J0BIK8_9BACT</name>
<dbReference type="Proteomes" id="UP000503840">
    <property type="component" value="Unassembled WGS sequence"/>
</dbReference>
<dbReference type="PANTHER" id="PTHR30314:SF3">
    <property type="entry name" value="MITOCHONDRIAL DIVISION PROTEIN FSZA"/>
    <property type="match status" value="1"/>
</dbReference>